<comment type="caution">
    <text evidence="2">The sequence shown here is derived from an EMBL/GenBank/DDBJ whole genome shotgun (WGS) entry which is preliminary data.</text>
</comment>
<gene>
    <name evidence="2" type="ORF">H1R20_g2949</name>
</gene>
<keyword evidence="3" id="KW-1185">Reference proteome</keyword>
<dbReference type="Proteomes" id="UP001140091">
    <property type="component" value="Unassembled WGS sequence"/>
</dbReference>
<organism evidence="2 3">
    <name type="scientific">Candolleomyces eurysporus</name>
    <dbReference type="NCBI Taxonomy" id="2828524"/>
    <lineage>
        <taxon>Eukaryota</taxon>
        <taxon>Fungi</taxon>
        <taxon>Dikarya</taxon>
        <taxon>Basidiomycota</taxon>
        <taxon>Agaricomycotina</taxon>
        <taxon>Agaricomycetes</taxon>
        <taxon>Agaricomycetidae</taxon>
        <taxon>Agaricales</taxon>
        <taxon>Agaricineae</taxon>
        <taxon>Psathyrellaceae</taxon>
        <taxon>Candolleomyces</taxon>
    </lineage>
</organism>
<evidence type="ECO:0000256" key="1">
    <source>
        <dbReference type="SAM" id="MobiDB-lite"/>
    </source>
</evidence>
<feature type="region of interest" description="Disordered" evidence="1">
    <location>
        <begin position="59"/>
        <end position="78"/>
    </location>
</feature>
<accession>A0A9W8JGL6</accession>
<evidence type="ECO:0000313" key="2">
    <source>
        <dbReference type="EMBL" id="KAJ2934137.1"/>
    </source>
</evidence>
<evidence type="ECO:0000313" key="3">
    <source>
        <dbReference type="Proteomes" id="UP001140091"/>
    </source>
</evidence>
<dbReference type="EMBL" id="JANBPK010000725">
    <property type="protein sequence ID" value="KAJ2934137.1"/>
    <property type="molecule type" value="Genomic_DNA"/>
</dbReference>
<dbReference type="AlphaFoldDB" id="A0A9W8JGL6"/>
<reference evidence="2" key="1">
    <citation type="submission" date="2022-06" db="EMBL/GenBank/DDBJ databases">
        <title>Genome Sequence of Candolleomyces eurysporus.</title>
        <authorList>
            <person name="Buettner E."/>
        </authorList>
    </citation>
    <scope>NUCLEOTIDE SEQUENCE</scope>
    <source>
        <strain evidence="2">VTCC 930004</strain>
    </source>
</reference>
<protein>
    <submittedName>
        <fullName evidence="2">Uncharacterized protein</fullName>
    </submittedName>
</protein>
<sequence>MLNLHIGMSAQSSRFLRTMVFTIDAMAKLSPRFRWGICVLLSLLILLKVRRLSDSIKSARSKGHSTGNHVPPELSRKPLANGRGLRLQVDHINSQDQVHSPQTVLSKAKETIREKDATIVALRRQCRKLRIRQRFQNLHGAGSQRSPSVAQKNAFRINLERQAASRQPLDIPTREYYEHRIARLEERLAECQLLIEGGHSEDSSPTVYSPAESHHPPLQGGCKVRAPPMTYSRSV</sequence>
<proteinExistence type="predicted"/>
<name>A0A9W8JGL6_9AGAR</name>
<feature type="non-terminal residue" evidence="2">
    <location>
        <position position="235"/>
    </location>
</feature>
<feature type="region of interest" description="Disordered" evidence="1">
    <location>
        <begin position="200"/>
        <end position="235"/>
    </location>
</feature>